<dbReference type="AlphaFoldDB" id="A0A2H9T4X4"/>
<reference evidence="1" key="1">
    <citation type="journal article" date="2017" name="Appl. Environ. Microbiol.">
        <title>Molecular characterization of an Endozoicomonas-like organism causing infection in king scallop Pecten maximus L.</title>
        <authorList>
            <person name="Cano I."/>
            <person name="van Aerle R."/>
            <person name="Ross S."/>
            <person name="Verner-Jeffreys D.W."/>
            <person name="Paley R.K."/>
            <person name="Rimmer G."/>
            <person name="Ryder D."/>
            <person name="Hooper P."/>
            <person name="Stone D."/>
            <person name="Feist S.W."/>
        </authorList>
    </citation>
    <scope>NUCLEOTIDE SEQUENCE</scope>
</reference>
<dbReference type="EMBL" id="NSIT01000221">
    <property type="protein sequence ID" value="PJE78257.1"/>
    <property type="molecule type" value="Genomic_DNA"/>
</dbReference>
<comment type="caution">
    <text evidence="1">The sequence shown here is derived from an EMBL/GenBank/DDBJ whole genome shotgun (WGS) entry which is preliminary data.</text>
</comment>
<organism evidence="1">
    <name type="scientific">invertebrate metagenome</name>
    <dbReference type="NCBI Taxonomy" id="1711999"/>
    <lineage>
        <taxon>unclassified sequences</taxon>
        <taxon>metagenomes</taxon>
        <taxon>organismal metagenomes</taxon>
    </lineage>
</organism>
<name>A0A2H9T4X4_9ZZZZ</name>
<accession>A0A2H9T4X4</accession>
<gene>
    <name evidence="1" type="ORF">CI610_02819</name>
</gene>
<proteinExistence type="predicted"/>
<protein>
    <submittedName>
        <fullName evidence="1">Uncharacterized protein</fullName>
    </submittedName>
</protein>
<evidence type="ECO:0000313" key="1">
    <source>
        <dbReference type="EMBL" id="PJE78257.1"/>
    </source>
</evidence>
<sequence length="179" mass="21031">MKLAKYLLLFLLAPYIWALDLESDFIGTWQIEGDFPFKSYVIYHQPHTYRKPIEFNIEGYGILYSSDILYGRYDVVVELGISQRLISGSGIWFHPLDITDNYIFDLQKRDVDIRNFKFPQNIRYSSQGIALTRILDISSDTFSYEEYSPISHDFSHFKAIRTTAVPLNEILKLPYHDEL</sequence>